<evidence type="ECO:0000256" key="1">
    <source>
        <dbReference type="SAM" id="MobiDB-lite"/>
    </source>
</evidence>
<feature type="transmembrane region" description="Helical" evidence="2">
    <location>
        <begin position="6"/>
        <end position="28"/>
    </location>
</feature>
<comment type="caution">
    <text evidence="3">The sequence shown here is derived from an EMBL/GenBank/DDBJ whole genome shotgun (WGS) entry which is preliminary data.</text>
</comment>
<keyword evidence="2" id="KW-0472">Membrane</keyword>
<dbReference type="Proteomes" id="UP000193144">
    <property type="component" value="Unassembled WGS sequence"/>
</dbReference>
<dbReference type="AlphaFoldDB" id="A0A1Y1YIY7"/>
<accession>A0A1Y1YIY7</accession>
<name>A0A1Y1YIY7_9PLEO</name>
<sequence>MADTLLQTVVIVLYVVCWPFIKLFQVLASVLSPFWVVGQFMLLPVTYLVHAILHIILFPFRLQLLEKLETIYIYLGIAGLIGCITGAILFLSINILSSMLRIDARAGTQPRHEHAGRTAAEFRATRRKRMEDTRENRSTPPVARISGPSQGRRGVGSQAILKEEDRDL</sequence>
<protein>
    <submittedName>
        <fullName evidence="3">Uncharacterized protein</fullName>
    </submittedName>
</protein>
<keyword evidence="2" id="KW-1133">Transmembrane helix</keyword>
<reference evidence="3 4" key="1">
    <citation type="submission" date="2016-07" db="EMBL/GenBank/DDBJ databases">
        <title>Pervasive Adenine N6-methylation of Active Genes in Fungi.</title>
        <authorList>
            <consortium name="DOE Joint Genome Institute"/>
            <person name="Mondo S.J."/>
            <person name="Dannebaum R.O."/>
            <person name="Kuo R.C."/>
            <person name="Labutti K."/>
            <person name="Haridas S."/>
            <person name="Kuo A."/>
            <person name="Salamov A."/>
            <person name="Ahrendt S.R."/>
            <person name="Lipzen A."/>
            <person name="Sullivan W."/>
            <person name="Andreopoulos W.B."/>
            <person name="Clum A."/>
            <person name="Lindquist E."/>
            <person name="Daum C."/>
            <person name="Ramamoorthy G.K."/>
            <person name="Gryganskyi A."/>
            <person name="Culley D."/>
            <person name="Magnuson J.K."/>
            <person name="James T.Y."/>
            <person name="O'Malley M.A."/>
            <person name="Stajich J.E."/>
            <person name="Spatafora J.W."/>
            <person name="Visel A."/>
            <person name="Grigoriev I.V."/>
        </authorList>
    </citation>
    <scope>NUCLEOTIDE SEQUENCE [LARGE SCALE GENOMIC DNA]</scope>
    <source>
        <strain evidence="3 4">CBS 115471</strain>
    </source>
</reference>
<gene>
    <name evidence="3" type="ORF">BCR34DRAFT_496483</name>
</gene>
<proteinExistence type="predicted"/>
<dbReference type="OrthoDB" id="4502894at2759"/>
<evidence type="ECO:0000313" key="4">
    <source>
        <dbReference type="Proteomes" id="UP000193144"/>
    </source>
</evidence>
<evidence type="ECO:0000256" key="2">
    <source>
        <dbReference type="SAM" id="Phobius"/>
    </source>
</evidence>
<feature type="transmembrane region" description="Helical" evidence="2">
    <location>
        <begin position="72"/>
        <end position="96"/>
    </location>
</feature>
<keyword evidence="2" id="KW-0812">Transmembrane</keyword>
<feature type="region of interest" description="Disordered" evidence="1">
    <location>
        <begin position="110"/>
        <end position="168"/>
    </location>
</feature>
<feature type="transmembrane region" description="Helical" evidence="2">
    <location>
        <begin position="40"/>
        <end position="60"/>
    </location>
</feature>
<organism evidence="3 4">
    <name type="scientific">Clohesyomyces aquaticus</name>
    <dbReference type="NCBI Taxonomy" id="1231657"/>
    <lineage>
        <taxon>Eukaryota</taxon>
        <taxon>Fungi</taxon>
        <taxon>Dikarya</taxon>
        <taxon>Ascomycota</taxon>
        <taxon>Pezizomycotina</taxon>
        <taxon>Dothideomycetes</taxon>
        <taxon>Pleosporomycetidae</taxon>
        <taxon>Pleosporales</taxon>
        <taxon>Lindgomycetaceae</taxon>
        <taxon>Clohesyomyces</taxon>
    </lineage>
</organism>
<evidence type="ECO:0000313" key="3">
    <source>
        <dbReference type="EMBL" id="ORX97945.1"/>
    </source>
</evidence>
<dbReference type="EMBL" id="MCFA01000224">
    <property type="protein sequence ID" value="ORX97945.1"/>
    <property type="molecule type" value="Genomic_DNA"/>
</dbReference>
<keyword evidence="4" id="KW-1185">Reference proteome</keyword>